<name>A0A1W6AH30_BACMY</name>
<reference evidence="1 2" key="1">
    <citation type="submission" date="2017-04" db="EMBL/GenBank/DDBJ databases">
        <title>The Characteristic of a Fine Plant Growth-Promoting Rhizobacteria Bacillus mycoides Gnyt1 and its Whole Genome Sequencing Analysis.</title>
        <authorList>
            <person name="Li J.H."/>
            <person name="Yao T."/>
        </authorList>
    </citation>
    <scope>NUCLEOTIDE SEQUENCE [LARGE SCALE GENOMIC DNA]</scope>
    <source>
        <strain evidence="1 2">Gnyt1</strain>
    </source>
</reference>
<proteinExistence type="predicted"/>
<organism evidence="1 2">
    <name type="scientific">Bacillus mycoides</name>
    <dbReference type="NCBI Taxonomy" id="1405"/>
    <lineage>
        <taxon>Bacteria</taxon>
        <taxon>Bacillati</taxon>
        <taxon>Bacillota</taxon>
        <taxon>Bacilli</taxon>
        <taxon>Bacillales</taxon>
        <taxon>Bacillaceae</taxon>
        <taxon>Bacillus</taxon>
        <taxon>Bacillus cereus group</taxon>
    </lineage>
</organism>
<dbReference type="EMBL" id="CP020743">
    <property type="protein sequence ID" value="ARJ25085.1"/>
    <property type="molecule type" value="Genomic_DNA"/>
</dbReference>
<evidence type="ECO:0000313" key="1">
    <source>
        <dbReference type="EMBL" id="ARJ25085.1"/>
    </source>
</evidence>
<sequence>MRLATRFIMYIDSEPILSDFIRKNNVVEFDMMEVIQTKECNAKFNIPIKVNEEIAFIYQLLKYSTENFDRYDTVSRAYATYRGAKIADSIREFNREVVKLLVNHITDYLEGKAIELGIDEKPNAKILVQGNVGQLNFTETGNIQANQQTNSQNSNEEILSLAKELITILKDVKIENTADKEDAIDFVQEATNAIASGEHPKPSVIRRARESLSKIRPTVEDASYLATQIDKVVQAFSNLPF</sequence>
<gene>
    <name evidence="1" type="ORF">B7492_07030</name>
</gene>
<accession>A0A1W6AH30</accession>
<dbReference type="AlphaFoldDB" id="A0A1W6AH30"/>
<evidence type="ECO:0000313" key="2">
    <source>
        <dbReference type="Proteomes" id="UP000192932"/>
    </source>
</evidence>
<dbReference type="Proteomes" id="UP000192932">
    <property type="component" value="Chromosome"/>
</dbReference>
<protein>
    <submittedName>
        <fullName evidence="1">Uncharacterized protein</fullName>
    </submittedName>
</protein>